<feature type="region of interest" description="Disordered" evidence="8">
    <location>
        <begin position="68"/>
        <end position="88"/>
    </location>
</feature>
<dbReference type="Proteomes" id="UP000198896">
    <property type="component" value="Unassembled WGS sequence"/>
</dbReference>
<dbReference type="AlphaFoldDB" id="A0A1I2BN66"/>
<feature type="coiled-coil region" evidence="7">
    <location>
        <begin position="2"/>
        <end position="29"/>
    </location>
</feature>
<organism evidence="9 10">
    <name type="scientific">Succiniclasticum ruminis DSM 9236</name>
    <dbReference type="NCBI Taxonomy" id="1123323"/>
    <lineage>
        <taxon>Bacteria</taxon>
        <taxon>Bacillati</taxon>
        <taxon>Bacillota</taxon>
        <taxon>Negativicutes</taxon>
        <taxon>Acidaminococcales</taxon>
        <taxon>Acidaminococcaceae</taxon>
        <taxon>Succiniclasticum</taxon>
    </lineage>
</organism>
<evidence type="ECO:0000256" key="7">
    <source>
        <dbReference type="SAM" id="Coils"/>
    </source>
</evidence>
<comment type="subunit">
    <text evidence="6">Heterooligomer composed of large and small subunits.</text>
</comment>
<dbReference type="GO" id="GO:0006308">
    <property type="term" value="P:DNA catabolic process"/>
    <property type="evidence" value="ECO:0007669"/>
    <property type="project" value="UniProtKB-UniRule"/>
</dbReference>
<dbReference type="GO" id="GO:0008855">
    <property type="term" value="F:exodeoxyribonuclease VII activity"/>
    <property type="evidence" value="ECO:0007669"/>
    <property type="project" value="UniProtKB-UniRule"/>
</dbReference>
<evidence type="ECO:0000256" key="8">
    <source>
        <dbReference type="SAM" id="MobiDB-lite"/>
    </source>
</evidence>
<evidence type="ECO:0000256" key="2">
    <source>
        <dbReference type="ARBA" id="ARBA00022490"/>
    </source>
</evidence>
<dbReference type="InterPro" id="IPR003761">
    <property type="entry name" value="Exonuc_VII_S"/>
</dbReference>
<protein>
    <recommendedName>
        <fullName evidence="6">Exodeoxyribonuclease 7 small subunit</fullName>
        <ecNumber evidence="6">3.1.11.6</ecNumber>
    </recommendedName>
    <alternativeName>
        <fullName evidence="6">Exodeoxyribonuclease VII small subunit</fullName>
        <shortName evidence="6">Exonuclease VII small subunit</shortName>
    </alternativeName>
</protein>
<comment type="catalytic activity">
    <reaction evidence="6">
        <text>Exonucleolytic cleavage in either 5'- to 3'- or 3'- to 5'-direction to yield nucleoside 5'-phosphates.</text>
        <dbReference type="EC" id="3.1.11.6"/>
    </reaction>
</comment>
<dbReference type="Pfam" id="PF02609">
    <property type="entry name" value="Exonuc_VII_S"/>
    <property type="match status" value="1"/>
</dbReference>
<reference evidence="9 10" key="1">
    <citation type="submission" date="2016-10" db="EMBL/GenBank/DDBJ databases">
        <authorList>
            <person name="de Groot N.N."/>
        </authorList>
    </citation>
    <scope>NUCLEOTIDE SEQUENCE [LARGE SCALE GENOMIC DNA]</scope>
    <source>
        <strain evidence="9 10">DSM 9236</strain>
    </source>
</reference>
<evidence type="ECO:0000256" key="5">
    <source>
        <dbReference type="ARBA" id="ARBA00022839"/>
    </source>
</evidence>
<evidence type="ECO:0000256" key="3">
    <source>
        <dbReference type="ARBA" id="ARBA00022722"/>
    </source>
</evidence>
<keyword evidence="3 6" id="KW-0540">Nuclease</keyword>
<keyword evidence="5 6" id="KW-0269">Exonuclease</keyword>
<dbReference type="InterPro" id="IPR037004">
    <property type="entry name" value="Exonuc_VII_ssu_sf"/>
</dbReference>
<keyword evidence="4 6" id="KW-0378">Hydrolase</keyword>
<dbReference type="Gene3D" id="1.10.287.1040">
    <property type="entry name" value="Exonuclease VII, small subunit"/>
    <property type="match status" value="1"/>
</dbReference>
<comment type="subcellular location">
    <subcellularLocation>
        <location evidence="6">Cytoplasm</location>
    </subcellularLocation>
</comment>
<proteinExistence type="inferred from homology"/>
<sequence length="88" mass="9866">MAAKKTSKNIKFEEALAELEAAVEKLESGDLPLEEAIAEFQKGTELSKICLEKLNKAKAAVQKLEVNPVNDEDFHTEEFEEPEDSEEE</sequence>
<evidence type="ECO:0000256" key="6">
    <source>
        <dbReference type="HAMAP-Rule" id="MF_00337"/>
    </source>
</evidence>
<dbReference type="GO" id="GO:0009318">
    <property type="term" value="C:exodeoxyribonuclease VII complex"/>
    <property type="evidence" value="ECO:0007669"/>
    <property type="project" value="UniProtKB-UniRule"/>
</dbReference>
<dbReference type="EC" id="3.1.11.6" evidence="6"/>
<evidence type="ECO:0000256" key="4">
    <source>
        <dbReference type="ARBA" id="ARBA00022801"/>
    </source>
</evidence>
<feature type="compositionally biased region" description="Acidic residues" evidence="8">
    <location>
        <begin position="78"/>
        <end position="88"/>
    </location>
</feature>
<keyword evidence="2 6" id="KW-0963">Cytoplasm</keyword>
<keyword evidence="7" id="KW-0175">Coiled coil</keyword>
<evidence type="ECO:0000313" key="9">
    <source>
        <dbReference type="EMBL" id="SFE57228.1"/>
    </source>
</evidence>
<name>A0A1I2BN66_9FIRM</name>
<dbReference type="PIRSF" id="PIRSF006488">
    <property type="entry name" value="Exonuc_VII_S"/>
    <property type="match status" value="1"/>
</dbReference>
<evidence type="ECO:0000256" key="1">
    <source>
        <dbReference type="ARBA" id="ARBA00009998"/>
    </source>
</evidence>
<dbReference type="OrthoDB" id="9798666at2"/>
<dbReference type="RefSeq" id="WP_093913635.1">
    <property type="nucleotide sequence ID" value="NZ_FONL01000009.1"/>
</dbReference>
<comment type="function">
    <text evidence="6">Bidirectionally degrades single-stranded DNA into large acid-insoluble oligonucleotides, which are then degraded further into small acid-soluble oligonucleotides.</text>
</comment>
<dbReference type="NCBIfam" id="TIGR01280">
    <property type="entry name" value="xseB"/>
    <property type="match status" value="1"/>
</dbReference>
<dbReference type="PANTHER" id="PTHR34137:SF1">
    <property type="entry name" value="EXODEOXYRIBONUCLEASE 7 SMALL SUBUNIT"/>
    <property type="match status" value="1"/>
</dbReference>
<evidence type="ECO:0000313" key="10">
    <source>
        <dbReference type="Proteomes" id="UP000198896"/>
    </source>
</evidence>
<dbReference type="EMBL" id="FONL01000009">
    <property type="protein sequence ID" value="SFE57228.1"/>
    <property type="molecule type" value="Genomic_DNA"/>
</dbReference>
<keyword evidence="10" id="KW-1185">Reference proteome</keyword>
<comment type="similarity">
    <text evidence="1 6">Belongs to the XseB family.</text>
</comment>
<dbReference type="GO" id="GO:0005829">
    <property type="term" value="C:cytosol"/>
    <property type="evidence" value="ECO:0007669"/>
    <property type="project" value="TreeGrafter"/>
</dbReference>
<gene>
    <name evidence="6" type="primary">xseB</name>
    <name evidence="9" type="ORF">SAMN05216245_10962</name>
</gene>
<accession>A0A1I2BN66</accession>
<dbReference type="HAMAP" id="MF_00337">
    <property type="entry name" value="Exonuc_7_S"/>
    <property type="match status" value="1"/>
</dbReference>
<dbReference type="SUPFAM" id="SSF116842">
    <property type="entry name" value="XseB-like"/>
    <property type="match status" value="1"/>
</dbReference>
<dbReference type="PANTHER" id="PTHR34137">
    <property type="entry name" value="EXODEOXYRIBONUCLEASE 7 SMALL SUBUNIT"/>
    <property type="match status" value="1"/>
</dbReference>
<dbReference type="STRING" id="1123323.SAMN05216245_10962"/>